<dbReference type="Pfam" id="PF00024">
    <property type="entry name" value="PAN_1"/>
    <property type="match status" value="1"/>
</dbReference>
<dbReference type="PANTHER" id="PTHR23033:SF47">
    <property type="entry name" value="APPLE DOMAIN-CONTAINING PROTEIN-RELATED"/>
    <property type="match status" value="1"/>
</dbReference>
<dbReference type="GO" id="GO:0016263">
    <property type="term" value="F:glycoprotein-N-acetylgalactosamine 3-beta-galactosyltransferase activity"/>
    <property type="evidence" value="ECO:0007669"/>
    <property type="project" value="UniProtKB-EC"/>
</dbReference>
<feature type="domain" description="Fringe-like glycosyltransferase" evidence="14">
    <location>
        <begin position="274"/>
        <end position="372"/>
    </location>
</feature>
<evidence type="ECO:0000313" key="16">
    <source>
        <dbReference type="Proteomes" id="UP001152592"/>
    </source>
</evidence>
<evidence type="ECO:0000256" key="3">
    <source>
        <dbReference type="ARBA" id="ARBA00006462"/>
    </source>
</evidence>
<organism evidence="15 16">
    <name type="scientific">Penicillium salamii</name>
    <dbReference type="NCBI Taxonomy" id="1612424"/>
    <lineage>
        <taxon>Eukaryota</taxon>
        <taxon>Fungi</taxon>
        <taxon>Dikarya</taxon>
        <taxon>Ascomycota</taxon>
        <taxon>Pezizomycotina</taxon>
        <taxon>Eurotiomycetes</taxon>
        <taxon>Eurotiomycetidae</taxon>
        <taxon>Eurotiales</taxon>
        <taxon>Aspergillaceae</taxon>
        <taxon>Penicillium</taxon>
    </lineage>
</organism>
<dbReference type="Gene3D" id="3.90.550.50">
    <property type="match status" value="1"/>
</dbReference>
<dbReference type="OrthoDB" id="266718at2759"/>
<dbReference type="GO" id="GO:0016020">
    <property type="term" value="C:membrane"/>
    <property type="evidence" value="ECO:0007669"/>
    <property type="project" value="UniProtKB-SubCell"/>
</dbReference>
<dbReference type="Gene3D" id="3.50.4.10">
    <property type="entry name" value="Hepatocyte Growth Factor"/>
    <property type="match status" value="1"/>
</dbReference>
<evidence type="ECO:0000256" key="1">
    <source>
        <dbReference type="ARBA" id="ARBA00004606"/>
    </source>
</evidence>
<dbReference type="EMBL" id="CAJVPD010000265">
    <property type="protein sequence ID" value="CAG8410241.1"/>
    <property type="molecule type" value="Genomic_DNA"/>
</dbReference>
<keyword evidence="5" id="KW-0328">Glycosyltransferase</keyword>
<evidence type="ECO:0000313" key="15">
    <source>
        <dbReference type="EMBL" id="CAG8410241.1"/>
    </source>
</evidence>
<comment type="pathway">
    <text evidence="2">Protein modification; protein glycosylation.</text>
</comment>
<evidence type="ECO:0000256" key="11">
    <source>
        <dbReference type="ARBA" id="ARBA00023136"/>
    </source>
</evidence>
<dbReference type="Pfam" id="PF02434">
    <property type="entry name" value="Fringe"/>
    <property type="match status" value="1"/>
</dbReference>
<keyword evidence="7 12" id="KW-0812">Transmembrane</keyword>
<evidence type="ECO:0000256" key="12">
    <source>
        <dbReference type="SAM" id="Phobius"/>
    </source>
</evidence>
<dbReference type="GO" id="GO:0000166">
    <property type="term" value="F:nucleotide binding"/>
    <property type="evidence" value="ECO:0007669"/>
    <property type="project" value="UniProtKB-KW"/>
</dbReference>
<feature type="domain" description="Apple" evidence="13">
    <location>
        <begin position="467"/>
        <end position="500"/>
    </location>
</feature>
<evidence type="ECO:0000256" key="6">
    <source>
        <dbReference type="ARBA" id="ARBA00022679"/>
    </source>
</evidence>
<evidence type="ECO:0000259" key="13">
    <source>
        <dbReference type="Pfam" id="PF00024"/>
    </source>
</evidence>
<dbReference type="InterPro" id="IPR003609">
    <property type="entry name" value="Pan_app"/>
</dbReference>
<evidence type="ECO:0000256" key="7">
    <source>
        <dbReference type="ARBA" id="ARBA00022692"/>
    </source>
</evidence>
<evidence type="ECO:0000256" key="5">
    <source>
        <dbReference type="ARBA" id="ARBA00022676"/>
    </source>
</evidence>
<dbReference type="InterPro" id="IPR003378">
    <property type="entry name" value="Fringe-like_glycosylTrfase"/>
</dbReference>
<feature type="transmembrane region" description="Helical" evidence="12">
    <location>
        <begin position="87"/>
        <end position="104"/>
    </location>
</feature>
<gene>
    <name evidence="15" type="ORF">PSALAMII_LOCUS8615</name>
</gene>
<protein>
    <recommendedName>
        <fullName evidence="4">N-acetylgalactosaminide beta-1,3-galactosyltransferase</fullName>
        <ecNumber evidence="4">2.4.1.122</ecNumber>
    </recommendedName>
</protein>
<keyword evidence="9" id="KW-0735">Signal-anchor</keyword>
<proteinExistence type="inferred from homology"/>
<dbReference type="AlphaFoldDB" id="A0A9W4JMY6"/>
<dbReference type="EC" id="2.4.1.122" evidence="4"/>
<comment type="caution">
    <text evidence="15">The sequence shown here is derived from an EMBL/GenBank/DDBJ whole genome shotgun (WGS) entry which is preliminary data.</text>
</comment>
<sequence>MPSEHVTRPIKRHHLELRTKSGDSSCQDRPPSTVAGVELVCLGRSLTLFSIVKRWLSPLILFTSVNVPSFTFTNSLNAIMFSSPRRWLFIVIPILTFSFIYYIFRLPESNPVPVNTETPRPEDPIVVADEKQQESTYQSSEINEDKCGHLLHKLDDVMVILKTGATESLEKVPIHLRTTFQCVPHFAVFSDYEETIDGVRTYDVLQNVTSETQANQPEFGIYRRLQEVGREGLTDAEWGDNENGPLGKINNPGWKLDKWKFLPMIDGALDLMPDAKWYVFLEADTYMVWPNLVNWLSHLDHERHYYLGSPMQIGDVLFGYGGAGIVLSSYTMQMLSEHRGRSQTELEEMTAVEWAGDCALARALQDVRVDLTWAWPMMMTSRPWEIDHFSEGYGRQPWCYPVISYHHMQPDDIETMWKFDRQFFASGKNALMLHADVYQKLVYNDSFNARDDWDNLSPVKIDFAEGTIPSIETCAEVCARNEECLQYSFDENEGVCKHASTTFAGLAKNGTSSGWIRSRVSKLLKAFQSSCEGVEYIFA</sequence>
<keyword evidence="8" id="KW-0547">Nucleotide-binding</keyword>
<dbReference type="Proteomes" id="UP001152592">
    <property type="component" value="Unassembled WGS sequence"/>
</dbReference>
<keyword evidence="6" id="KW-0808">Transferase</keyword>
<dbReference type="InterPro" id="IPR026050">
    <property type="entry name" value="C1GALT1/C1GALT1_chp1"/>
</dbReference>
<evidence type="ECO:0000256" key="4">
    <source>
        <dbReference type="ARBA" id="ARBA00012557"/>
    </source>
</evidence>
<keyword evidence="11 12" id="KW-0472">Membrane</keyword>
<comment type="subcellular location">
    <subcellularLocation>
        <location evidence="1">Membrane</location>
        <topology evidence="1">Single-pass type II membrane protein</topology>
    </subcellularLocation>
</comment>
<keyword evidence="10 12" id="KW-1133">Transmembrane helix</keyword>
<evidence type="ECO:0000256" key="2">
    <source>
        <dbReference type="ARBA" id="ARBA00004922"/>
    </source>
</evidence>
<dbReference type="PANTHER" id="PTHR23033">
    <property type="entry name" value="BETA1,3-GALACTOSYLTRANSFERASE"/>
    <property type="match status" value="1"/>
</dbReference>
<accession>A0A9W4JMY6</accession>
<evidence type="ECO:0000259" key="14">
    <source>
        <dbReference type="Pfam" id="PF02434"/>
    </source>
</evidence>
<comment type="similarity">
    <text evidence="3">Belongs to the glycosyltransferase 31 family. Beta3-Gal-T subfamily.</text>
</comment>
<evidence type="ECO:0000256" key="8">
    <source>
        <dbReference type="ARBA" id="ARBA00022741"/>
    </source>
</evidence>
<evidence type="ECO:0000256" key="9">
    <source>
        <dbReference type="ARBA" id="ARBA00022968"/>
    </source>
</evidence>
<name>A0A9W4JMY6_9EURO</name>
<evidence type="ECO:0000256" key="10">
    <source>
        <dbReference type="ARBA" id="ARBA00022989"/>
    </source>
</evidence>
<reference evidence="15" key="1">
    <citation type="submission" date="2021-07" db="EMBL/GenBank/DDBJ databases">
        <authorList>
            <person name="Branca A.L. A."/>
        </authorList>
    </citation>
    <scope>NUCLEOTIDE SEQUENCE</scope>
</reference>